<dbReference type="Proteomes" id="UP000484255">
    <property type="component" value="Unassembled WGS sequence"/>
</dbReference>
<proteinExistence type="predicted"/>
<dbReference type="Gene3D" id="3.60.15.10">
    <property type="entry name" value="Ribonuclease Z/Hydroxyacylglutathione hydrolase-like"/>
    <property type="match status" value="1"/>
</dbReference>
<dbReference type="InterPro" id="IPR036866">
    <property type="entry name" value="RibonucZ/Hydroxyglut_hydro"/>
</dbReference>
<organism evidence="2 3">
    <name type="scientific">Ideonella livida</name>
    <dbReference type="NCBI Taxonomy" id="2707176"/>
    <lineage>
        <taxon>Bacteria</taxon>
        <taxon>Pseudomonadati</taxon>
        <taxon>Pseudomonadota</taxon>
        <taxon>Betaproteobacteria</taxon>
        <taxon>Burkholderiales</taxon>
        <taxon>Sphaerotilaceae</taxon>
        <taxon>Ideonella</taxon>
    </lineage>
</organism>
<sequence length="323" mass="35434">MTTPTHAPLPEHTRHLGDGLYLVDTGFHRPAFDAAYLIVDSGRAAFIDTGTRFSVPRLLEALAATGLGVDAVDWVIPTHVHLDHAGGVGTLMQHLPQAQVLVHARGARHMVDPSALYQGALAVYGAEEMARSYGTLDAVPAERVQSSHDGQVIRVGQRELTLIDAPGHAKHHHAIWDARSRTWFTGDTFGISYRELDVDGQPWIFPTTTPVQFEPEALARSIGRMLAADPLWVCPTHYGRLGNVAALGARQLKLLAAVVELGERLRAAPDRHQALRDGLRQLYLADLADMGRVMEPAEFDRWMALDLELNAQGMGAWLDRPAR</sequence>
<dbReference type="SMART" id="SM00849">
    <property type="entry name" value="Lactamase_B"/>
    <property type="match status" value="1"/>
</dbReference>
<keyword evidence="2" id="KW-0378">Hydrolase</keyword>
<dbReference type="GO" id="GO:0016787">
    <property type="term" value="F:hydrolase activity"/>
    <property type="evidence" value="ECO:0007669"/>
    <property type="project" value="UniProtKB-KW"/>
</dbReference>
<dbReference type="InterPro" id="IPR050855">
    <property type="entry name" value="NDM-1-like"/>
</dbReference>
<evidence type="ECO:0000313" key="3">
    <source>
        <dbReference type="Proteomes" id="UP000484255"/>
    </source>
</evidence>
<dbReference type="RefSeq" id="WP_163458280.1">
    <property type="nucleotide sequence ID" value="NZ_JAAGOH010000017.1"/>
</dbReference>
<reference evidence="2 3" key="1">
    <citation type="submission" date="2020-02" db="EMBL/GenBank/DDBJ databases">
        <title>Ideonella bacterium strain TBM-1.</title>
        <authorList>
            <person name="Chen W.-M."/>
        </authorList>
    </citation>
    <scope>NUCLEOTIDE SEQUENCE [LARGE SCALE GENOMIC DNA]</scope>
    <source>
        <strain evidence="2 3">TBM-1</strain>
    </source>
</reference>
<dbReference type="InterPro" id="IPR037482">
    <property type="entry name" value="ST1585_MBL-fold"/>
</dbReference>
<dbReference type="AlphaFoldDB" id="A0A7C9TK19"/>
<dbReference type="PANTHER" id="PTHR42951">
    <property type="entry name" value="METALLO-BETA-LACTAMASE DOMAIN-CONTAINING"/>
    <property type="match status" value="1"/>
</dbReference>
<dbReference type="CDD" id="cd07726">
    <property type="entry name" value="ST1585-like_MBL-fold"/>
    <property type="match status" value="1"/>
</dbReference>
<gene>
    <name evidence="2" type="ORF">G3A44_14620</name>
</gene>
<dbReference type="InterPro" id="IPR001279">
    <property type="entry name" value="Metallo-B-lactamas"/>
</dbReference>
<evidence type="ECO:0000313" key="2">
    <source>
        <dbReference type="EMBL" id="NDY92420.1"/>
    </source>
</evidence>
<keyword evidence="3" id="KW-1185">Reference proteome</keyword>
<dbReference type="PANTHER" id="PTHR42951:SF22">
    <property type="entry name" value="METALLO BETA-LACTAMASE SUPERFAMILY LIPOPROTEIN"/>
    <property type="match status" value="1"/>
</dbReference>
<accession>A0A7C9TK19</accession>
<protein>
    <submittedName>
        <fullName evidence="2">MBL fold metallo-hydrolase</fullName>
    </submittedName>
</protein>
<evidence type="ECO:0000259" key="1">
    <source>
        <dbReference type="SMART" id="SM00849"/>
    </source>
</evidence>
<dbReference type="Pfam" id="PF00753">
    <property type="entry name" value="Lactamase_B"/>
    <property type="match status" value="1"/>
</dbReference>
<comment type="caution">
    <text evidence="2">The sequence shown here is derived from an EMBL/GenBank/DDBJ whole genome shotgun (WGS) entry which is preliminary data.</text>
</comment>
<dbReference type="SUPFAM" id="SSF56281">
    <property type="entry name" value="Metallo-hydrolase/oxidoreductase"/>
    <property type="match status" value="1"/>
</dbReference>
<dbReference type="EMBL" id="JAAGOH010000017">
    <property type="protein sequence ID" value="NDY92420.1"/>
    <property type="molecule type" value="Genomic_DNA"/>
</dbReference>
<name>A0A7C9TK19_9BURK</name>
<feature type="domain" description="Metallo-beta-lactamase" evidence="1">
    <location>
        <begin position="32"/>
        <end position="237"/>
    </location>
</feature>